<evidence type="ECO:0000256" key="1">
    <source>
        <dbReference type="ARBA" id="ARBA00009508"/>
    </source>
</evidence>
<dbReference type="EMBL" id="JAIWYP010000002">
    <property type="protein sequence ID" value="KAH3872064.1"/>
    <property type="molecule type" value="Genomic_DNA"/>
</dbReference>
<dbReference type="AlphaFoldDB" id="A0A9D4MA96"/>
<keyword evidence="4" id="KW-1185">Reference proteome</keyword>
<evidence type="ECO:0000259" key="2">
    <source>
        <dbReference type="Pfam" id="PF05347"/>
    </source>
</evidence>
<dbReference type="Pfam" id="PF05347">
    <property type="entry name" value="Complex1_LYR"/>
    <property type="match status" value="1"/>
</dbReference>
<dbReference type="InterPro" id="IPR040330">
    <property type="entry name" value="LYRM1"/>
</dbReference>
<dbReference type="InterPro" id="IPR045294">
    <property type="entry name" value="Complex1_LYR_LYRM1"/>
</dbReference>
<reference evidence="3" key="1">
    <citation type="journal article" date="2019" name="bioRxiv">
        <title>The Genome of the Zebra Mussel, Dreissena polymorpha: A Resource for Invasive Species Research.</title>
        <authorList>
            <person name="McCartney M.A."/>
            <person name="Auch B."/>
            <person name="Kono T."/>
            <person name="Mallez S."/>
            <person name="Zhang Y."/>
            <person name="Obille A."/>
            <person name="Becker A."/>
            <person name="Abrahante J.E."/>
            <person name="Garbe J."/>
            <person name="Badalamenti J.P."/>
            <person name="Herman A."/>
            <person name="Mangelson H."/>
            <person name="Liachko I."/>
            <person name="Sullivan S."/>
            <person name="Sone E.D."/>
            <person name="Koren S."/>
            <person name="Silverstein K.A.T."/>
            <person name="Beckman K.B."/>
            <person name="Gohl D.M."/>
        </authorList>
    </citation>
    <scope>NUCLEOTIDE SEQUENCE</scope>
    <source>
        <strain evidence="3">Duluth1</strain>
        <tissue evidence="3">Whole animal</tissue>
    </source>
</reference>
<dbReference type="CDD" id="cd20261">
    <property type="entry name" value="Complex1_LYR_LYRM1"/>
    <property type="match status" value="1"/>
</dbReference>
<comment type="caution">
    <text evidence="3">The sequence shown here is derived from an EMBL/GenBank/DDBJ whole genome shotgun (WGS) entry which is preliminary data.</text>
</comment>
<organism evidence="3 4">
    <name type="scientific">Dreissena polymorpha</name>
    <name type="common">Zebra mussel</name>
    <name type="synonym">Mytilus polymorpha</name>
    <dbReference type="NCBI Taxonomy" id="45954"/>
    <lineage>
        <taxon>Eukaryota</taxon>
        <taxon>Metazoa</taxon>
        <taxon>Spiralia</taxon>
        <taxon>Lophotrochozoa</taxon>
        <taxon>Mollusca</taxon>
        <taxon>Bivalvia</taxon>
        <taxon>Autobranchia</taxon>
        <taxon>Heteroconchia</taxon>
        <taxon>Euheterodonta</taxon>
        <taxon>Imparidentia</taxon>
        <taxon>Neoheterodontei</taxon>
        <taxon>Myida</taxon>
        <taxon>Dreissenoidea</taxon>
        <taxon>Dreissenidae</taxon>
        <taxon>Dreissena</taxon>
    </lineage>
</organism>
<accession>A0A9D4MA96</accession>
<dbReference type="Proteomes" id="UP000828390">
    <property type="component" value="Unassembled WGS sequence"/>
</dbReference>
<protein>
    <recommendedName>
        <fullName evidence="2">Complex 1 LYR protein domain-containing protein</fullName>
    </recommendedName>
</protein>
<sequence length="95" mass="11264">MSLRQEVLHLYRCLMRLSYRWESALGNPGATEEERKYIREESRRLFKKNKSITDEKEVQDHLKEGVTRLDLAIHYRNPYPRPVSSCTYSMGSEQG</sequence>
<dbReference type="InterPro" id="IPR008011">
    <property type="entry name" value="Complex1_LYR_dom"/>
</dbReference>
<gene>
    <name evidence="3" type="ORF">DPMN_035277</name>
</gene>
<dbReference type="GO" id="GO:0005739">
    <property type="term" value="C:mitochondrion"/>
    <property type="evidence" value="ECO:0007669"/>
    <property type="project" value="TreeGrafter"/>
</dbReference>
<evidence type="ECO:0000313" key="3">
    <source>
        <dbReference type="EMBL" id="KAH3872064.1"/>
    </source>
</evidence>
<name>A0A9D4MA96_DREPO</name>
<feature type="domain" description="Complex 1 LYR protein" evidence="2">
    <location>
        <begin position="5"/>
        <end position="70"/>
    </location>
</feature>
<reference evidence="3" key="2">
    <citation type="submission" date="2020-11" db="EMBL/GenBank/DDBJ databases">
        <authorList>
            <person name="McCartney M.A."/>
            <person name="Auch B."/>
            <person name="Kono T."/>
            <person name="Mallez S."/>
            <person name="Becker A."/>
            <person name="Gohl D.M."/>
            <person name="Silverstein K.A.T."/>
            <person name="Koren S."/>
            <person name="Bechman K.B."/>
            <person name="Herman A."/>
            <person name="Abrahante J.E."/>
            <person name="Garbe J."/>
        </authorList>
    </citation>
    <scope>NUCLEOTIDE SEQUENCE</scope>
    <source>
        <strain evidence="3">Duluth1</strain>
        <tissue evidence="3">Whole animal</tissue>
    </source>
</reference>
<dbReference type="PANTHER" id="PTHR14273:SF0">
    <property type="entry name" value="LYR MOTIF-CONTAINING PROTEIN 1"/>
    <property type="match status" value="1"/>
</dbReference>
<evidence type="ECO:0000313" key="4">
    <source>
        <dbReference type="Proteomes" id="UP000828390"/>
    </source>
</evidence>
<comment type="similarity">
    <text evidence="1">Belongs to the complex I LYR family.</text>
</comment>
<proteinExistence type="inferred from homology"/>
<dbReference type="PANTHER" id="PTHR14273">
    <property type="entry name" value="LYR MOTIF-CONTAINING PROTEIN 1"/>
    <property type="match status" value="1"/>
</dbReference>